<dbReference type="InterPro" id="IPR012545">
    <property type="entry name" value="DUF1697"/>
</dbReference>
<dbReference type="RefSeq" id="WP_214093611.1">
    <property type="nucleotide sequence ID" value="NZ_JAHCLR010000028.1"/>
</dbReference>
<dbReference type="Pfam" id="PF08002">
    <property type="entry name" value="DUF1697"/>
    <property type="match status" value="1"/>
</dbReference>
<comment type="caution">
    <text evidence="1">The sequence shown here is derived from an EMBL/GenBank/DDBJ whole genome shotgun (WGS) entry which is preliminary data.</text>
</comment>
<protein>
    <submittedName>
        <fullName evidence="1">DUF1697 domain-containing protein</fullName>
    </submittedName>
</protein>
<evidence type="ECO:0000313" key="2">
    <source>
        <dbReference type="Proteomes" id="UP001519535"/>
    </source>
</evidence>
<dbReference type="PANTHER" id="PTHR36439:SF1">
    <property type="entry name" value="DUF1697 DOMAIN-CONTAINING PROTEIN"/>
    <property type="match status" value="1"/>
</dbReference>
<keyword evidence="2" id="KW-1185">Reference proteome</keyword>
<gene>
    <name evidence="1" type="ORF">KIH27_14205</name>
</gene>
<dbReference type="Proteomes" id="UP001519535">
    <property type="component" value="Unassembled WGS sequence"/>
</dbReference>
<dbReference type="PANTHER" id="PTHR36439">
    <property type="entry name" value="BLL4334 PROTEIN"/>
    <property type="match status" value="1"/>
</dbReference>
<dbReference type="Gene3D" id="3.30.70.1280">
    <property type="entry name" value="SP0830-like domains"/>
    <property type="match status" value="1"/>
</dbReference>
<proteinExistence type="predicted"/>
<reference evidence="1 2" key="1">
    <citation type="submission" date="2021-05" db="EMBL/GenBank/DDBJ databases">
        <title>Mycobacterium acidophilum sp. nov., an extremely acid-tolerant member of the genus Mycobacterium.</title>
        <authorList>
            <person name="Xia J."/>
        </authorList>
    </citation>
    <scope>NUCLEOTIDE SEQUENCE [LARGE SCALE GENOMIC DNA]</scope>
    <source>
        <strain evidence="1 2">M1</strain>
    </source>
</reference>
<evidence type="ECO:0000313" key="1">
    <source>
        <dbReference type="EMBL" id="MBS9534743.1"/>
    </source>
</evidence>
<name>A0ABS5RMH3_9MYCO</name>
<dbReference type="EMBL" id="JAHCLR010000028">
    <property type="protein sequence ID" value="MBS9534743.1"/>
    <property type="molecule type" value="Genomic_DNA"/>
</dbReference>
<sequence length="170" mass="18319">MTRFALLLRGVNVGGVNLRMSDVSAALGDAGFSDVHTLLASGNVLVDSPGDPGAVRGIAEAALRARFDYQAWVLVYDIERLRRLVDAFPFEPEVPGHHSYVTFVSDTEVFGDLVVPGAVRGDGVLYWQVRKGDTLASTTGKALSNKRYASSTTTRNLRTLHKMLALAGGR</sequence>
<dbReference type="SUPFAM" id="SSF160379">
    <property type="entry name" value="SP0830-like"/>
    <property type="match status" value="1"/>
</dbReference>
<organism evidence="1 2">
    <name type="scientific">Mycolicibacter acidiphilus</name>
    <dbReference type="NCBI Taxonomy" id="2835306"/>
    <lineage>
        <taxon>Bacteria</taxon>
        <taxon>Bacillati</taxon>
        <taxon>Actinomycetota</taxon>
        <taxon>Actinomycetes</taxon>
        <taxon>Mycobacteriales</taxon>
        <taxon>Mycobacteriaceae</taxon>
        <taxon>Mycolicibacter</taxon>
    </lineage>
</organism>
<accession>A0ABS5RMH3</accession>
<dbReference type="PIRSF" id="PIRSF008502">
    <property type="entry name" value="UCP008502"/>
    <property type="match status" value="1"/>
</dbReference>